<proteinExistence type="predicted"/>
<dbReference type="GO" id="GO:0008270">
    <property type="term" value="F:zinc ion binding"/>
    <property type="evidence" value="ECO:0007669"/>
    <property type="project" value="InterPro"/>
</dbReference>
<dbReference type="InterPro" id="IPR003615">
    <property type="entry name" value="HNH_nuc"/>
</dbReference>
<feature type="domain" description="HNH nuclease" evidence="1">
    <location>
        <begin position="93"/>
        <end position="146"/>
    </location>
</feature>
<keyword evidence="3" id="KW-1185">Reference proteome</keyword>
<protein>
    <submittedName>
        <fullName evidence="2">CRISPR-associated endonuclease Cas9</fullName>
        <ecNumber evidence="2">3.1.-.-</ecNumber>
    </submittedName>
</protein>
<dbReference type="Gene3D" id="1.10.30.50">
    <property type="match status" value="1"/>
</dbReference>
<evidence type="ECO:0000313" key="2">
    <source>
        <dbReference type="EMBL" id="APW63036.1"/>
    </source>
</evidence>
<dbReference type="STRING" id="1387353.BSF38_04594"/>
<dbReference type="OrthoDB" id="9802901at2"/>
<dbReference type="AlphaFoldDB" id="A0A1U7CVV7"/>
<dbReference type="InterPro" id="IPR002711">
    <property type="entry name" value="HNH"/>
</dbReference>
<dbReference type="Proteomes" id="UP000186309">
    <property type="component" value="Chromosome"/>
</dbReference>
<dbReference type="EMBL" id="CP019082">
    <property type="protein sequence ID" value="APW63036.1"/>
    <property type="molecule type" value="Genomic_DNA"/>
</dbReference>
<dbReference type="EC" id="3.1.-.-" evidence="2"/>
<dbReference type="PANTHER" id="PTHR33877:SF2">
    <property type="entry name" value="OS07G0170200 PROTEIN"/>
    <property type="match status" value="1"/>
</dbReference>
<reference evidence="3" key="1">
    <citation type="submission" date="2016-12" db="EMBL/GenBank/DDBJ databases">
        <title>Comparative genomics of four Isosphaeraceae planctomycetes: a common pool of plasmids and glycoside hydrolase genes.</title>
        <authorList>
            <person name="Ivanova A."/>
        </authorList>
    </citation>
    <scope>NUCLEOTIDE SEQUENCE [LARGE SCALE GENOMIC DNA]</scope>
    <source>
        <strain evidence="3">PX4</strain>
    </source>
</reference>
<dbReference type="KEGG" id="pbor:BSF38_04594"/>
<organism evidence="2 3">
    <name type="scientific">Paludisphaera borealis</name>
    <dbReference type="NCBI Taxonomy" id="1387353"/>
    <lineage>
        <taxon>Bacteria</taxon>
        <taxon>Pseudomonadati</taxon>
        <taxon>Planctomycetota</taxon>
        <taxon>Planctomycetia</taxon>
        <taxon>Isosphaerales</taxon>
        <taxon>Isosphaeraceae</taxon>
        <taxon>Paludisphaera</taxon>
    </lineage>
</organism>
<sequence length="200" mass="23145">MGVSVLQRPTLVLNRHWQPVHVATVARSLVLLWNQAAHVVDPDDFQLYSWADWAKLTPRDDELFIRTVRFRMRVPEVLTLTRHDRPRFNTVTFSRRNLFKRDHATCQYCGTKPGTEELTIDHVVPRAQSGQTTWENCVLACVACNSKKANRTPDQAAMKLRRAPFRPAWKPLYDASTVRIASWSRFLSDAYWNVPLLDAD</sequence>
<dbReference type="GO" id="GO:0004519">
    <property type="term" value="F:endonuclease activity"/>
    <property type="evidence" value="ECO:0007669"/>
    <property type="project" value="UniProtKB-KW"/>
</dbReference>
<dbReference type="Pfam" id="PF01844">
    <property type="entry name" value="HNH"/>
    <property type="match status" value="1"/>
</dbReference>
<keyword evidence="2" id="KW-0378">Hydrolase</keyword>
<evidence type="ECO:0000259" key="1">
    <source>
        <dbReference type="SMART" id="SM00507"/>
    </source>
</evidence>
<evidence type="ECO:0000313" key="3">
    <source>
        <dbReference type="Proteomes" id="UP000186309"/>
    </source>
</evidence>
<gene>
    <name evidence="2" type="primary">cas9</name>
    <name evidence="2" type="ORF">BSF38_04594</name>
</gene>
<dbReference type="RefSeq" id="WP_076349443.1">
    <property type="nucleotide sequence ID" value="NZ_CP019082.1"/>
</dbReference>
<dbReference type="PANTHER" id="PTHR33877">
    <property type="entry name" value="SLL1193 PROTEIN"/>
    <property type="match status" value="1"/>
</dbReference>
<dbReference type="InterPro" id="IPR052892">
    <property type="entry name" value="NA-targeting_endonuclease"/>
</dbReference>
<dbReference type="SMART" id="SM00507">
    <property type="entry name" value="HNHc"/>
    <property type="match status" value="1"/>
</dbReference>
<dbReference type="CDD" id="cd00085">
    <property type="entry name" value="HNHc"/>
    <property type="match status" value="1"/>
</dbReference>
<keyword evidence="2" id="KW-0540">Nuclease</keyword>
<name>A0A1U7CVV7_9BACT</name>
<keyword evidence="2" id="KW-0255">Endonuclease</keyword>
<dbReference type="GO" id="GO:0016787">
    <property type="term" value="F:hydrolase activity"/>
    <property type="evidence" value="ECO:0007669"/>
    <property type="project" value="UniProtKB-KW"/>
</dbReference>
<accession>A0A1U7CVV7</accession>
<dbReference type="GO" id="GO:0003676">
    <property type="term" value="F:nucleic acid binding"/>
    <property type="evidence" value="ECO:0007669"/>
    <property type="project" value="InterPro"/>
</dbReference>